<feature type="coiled-coil region" evidence="9">
    <location>
        <begin position="2583"/>
        <end position="2617"/>
    </location>
</feature>
<dbReference type="CDD" id="cd00054">
    <property type="entry name" value="EGF_CA"/>
    <property type="match status" value="11"/>
</dbReference>
<dbReference type="PROSITE" id="PS51034">
    <property type="entry name" value="ZP_2"/>
    <property type="match status" value="1"/>
</dbReference>
<feature type="domain" description="EGF-like" evidence="11">
    <location>
        <begin position="221"/>
        <end position="260"/>
    </location>
</feature>
<dbReference type="Pfam" id="PF25057">
    <property type="entry name" value="CUT_N"/>
    <property type="match status" value="1"/>
</dbReference>
<dbReference type="FunFam" id="2.10.25.10:FF:000555">
    <property type="entry name" value="Dumpy, isoform I"/>
    <property type="match status" value="1"/>
</dbReference>
<dbReference type="SMART" id="SM00181">
    <property type="entry name" value="EGF"/>
    <property type="match status" value="27"/>
</dbReference>
<feature type="disulfide bond" evidence="8">
    <location>
        <begin position="82"/>
        <end position="91"/>
    </location>
</feature>
<comment type="caution">
    <text evidence="8">Lacks conserved residue(s) required for the propagation of feature annotation.</text>
</comment>
<feature type="domain" description="EGF-like" evidence="11">
    <location>
        <begin position="1325"/>
        <end position="1366"/>
    </location>
</feature>
<dbReference type="PANTHER" id="PTHR24050">
    <property type="entry name" value="PA14 DOMAIN-CONTAINING PROTEIN"/>
    <property type="match status" value="1"/>
</dbReference>
<dbReference type="InterPro" id="IPR000152">
    <property type="entry name" value="EGF-type_Asp/Asn_hydroxyl_site"/>
</dbReference>
<dbReference type="PROSITE" id="PS00022">
    <property type="entry name" value="EGF_1"/>
    <property type="match status" value="1"/>
</dbReference>
<feature type="domain" description="EGF-like" evidence="11">
    <location>
        <begin position="95"/>
        <end position="131"/>
    </location>
</feature>
<evidence type="ECO:0000256" key="1">
    <source>
        <dbReference type="ARBA" id="ARBA00004613"/>
    </source>
</evidence>
<feature type="compositionally biased region" description="Polar residues" evidence="10">
    <location>
        <begin position="1852"/>
        <end position="1869"/>
    </location>
</feature>
<keyword evidence="5" id="KW-0677">Repeat</keyword>
<comment type="caution">
    <text evidence="13">The sequence shown here is derived from an EMBL/GenBank/DDBJ whole genome shotgun (WGS) entry which is preliminary data.</text>
</comment>
<feature type="disulfide bond" evidence="8">
    <location>
        <begin position="61"/>
        <end position="71"/>
    </location>
</feature>
<keyword evidence="7" id="KW-0325">Glycoprotein</keyword>
<protein>
    <submittedName>
        <fullName evidence="13">Uncharacterized protein</fullName>
    </submittedName>
</protein>
<dbReference type="Pfam" id="PF12947">
    <property type="entry name" value="EGF_3"/>
    <property type="match status" value="3"/>
</dbReference>
<feature type="compositionally biased region" description="Low complexity" evidence="10">
    <location>
        <begin position="837"/>
        <end position="853"/>
    </location>
</feature>
<dbReference type="PROSITE" id="PS00010">
    <property type="entry name" value="ASX_HYDROXYL"/>
    <property type="match status" value="8"/>
</dbReference>
<dbReference type="Gene3D" id="2.90.20.10">
    <property type="entry name" value="Plasmodium vivax P25 domain"/>
    <property type="match status" value="1"/>
</dbReference>
<evidence type="ECO:0000256" key="4">
    <source>
        <dbReference type="ARBA" id="ARBA00022729"/>
    </source>
</evidence>
<evidence type="ECO:0000259" key="11">
    <source>
        <dbReference type="PROSITE" id="PS50026"/>
    </source>
</evidence>
<feature type="domain" description="EGF-like" evidence="11">
    <location>
        <begin position="1771"/>
        <end position="1810"/>
    </location>
</feature>
<feature type="region of interest" description="Disordered" evidence="10">
    <location>
        <begin position="1824"/>
        <end position="1872"/>
    </location>
</feature>
<dbReference type="SUPFAM" id="SSF57196">
    <property type="entry name" value="EGF/Laminin"/>
    <property type="match status" value="5"/>
</dbReference>
<evidence type="ECO:0000256" key="10">
    <source>
        <dbReference type="SAM" id="MobiDB-lite"/>
    </source>
</evidence>
<dbReference type="InterPro" id="IPR001881">
    <property type="entry name" value="EGF-like_Ca-bd_dom"/>
</dbReference>
<evidence type="ECO:0000256" key="6">
    <source>
        <dbReference type="ARBA" id="ARBA00023157"/>
    </source>
</evidence>
<feature type="non-terminal residue" evidence="13">
    <location>
        <position position="1"/>
    </location>
</feature>
<gene>
    <name evidence="13" type="ORF">MSPICULIGERA_LOCUS16722</name>
</gene>
<comment type="subcellular location">
    <subcellularLocation>
        <location evidence="1">Secreted</location>
    </subcellularLocation>
</comment>
<feature type="region of interest" description="Disordered" evidence="10">
    <location>
        <begin position="1173"/>
        <end position="1202"/>
    </location>
</feature>
<dbReference type="PROSITE" id="PS50026">
    <property type="entry name" value="EGF_3"/>
    <property type="match status" value="13"/>
</dbReference>
<keyword evidence="6 8" id="KW-1015">Disulfide bond</keyword>
<feature type="region of interest" description="Disordered" evidence="10">
    <location>
        <begin position="825"/>
        <end position="873"/>
    </location>
</feature>
<dbReference type="InterPro" id="IPR000742">
    <property type="entry name" value="EGF"/>
</dbReference>
<keyword evidence="3 8" id="KW-0245">EGF-like domain</keyword>
<feature type="compositionally biased region" description="Polar residues" evidence="10">
    <location>
        <begin position="2631"/>
        <end position="2646"/>
    </location>
</feature>
<evidence type="ECO:0000256" key="3">
    <source>
        <dbReference type="ARBA" id="ARBA00022536"/>
    </source>
</evidence>
<evidence type="ECO:0000256" key="7">
    <source>
        <dbReference type="ARBA" id="ARBA00023180"/>
    </source>
</evidence>
<feature type="domain" description="EGF-like" evidence="11">
    <location>
        <begin position="1549"/>
        <end position="1590"/>
    </location>
</feature>
<feature type="domain" description="EGF-like" evidence="11">
    <location>
        <begin position="262"/>
        <end position="300"/>
    </location>
</feature>
<dbReference type="InterPro" id="IPR018097">
    <property type="entry name" value="EGF_Ca-bd_CS"/>
</dbReference>
<feature type="domain" description="EGF-like" evidence="11">
    <location>
        <begin position="1457"/>
        <end position="1496"/>
    </location>
</feature>
<keyword evidence="14" id="KW-1185">Reference proteome</keyword>
<dbReference type="InterPro" id="IPR049883">
    <property type="entry name" value="NOTCH1_EGF-like"/>
</dbReference>
<feature type="compositionally biased region" description="Polar residues" evidence="10">
    <location>
        <begin position="944"/>
        <end position="959"/>
    </location>
</feature>
<keyword evidence="4" id="KW-0732">Signal</keyword>
<dbReference type="Proteomes" id="UP001177023">
    <property type="component" value="Unassembled WGS sequence"/>
</dbReference>
<dbReference type="EMBL" id="CATQJA010002654">
    <property type="protein sequence ID" value="CAJ0578467.1"/>
    <property type="molecule type" value="Genomic_DNA"/>
</dbReference>
<dbReference type="FunFam" id="2.10.25.10:FF:000014">
    <property type="entry name" value="Latent-transforming growth factor beta-binding protein 3"/>
    <property type="match status" value="1"/>
</dbReference>
<feature type="domain" description="EGF-like" evidence="11">
    <location>
        <begin position="1731"/>
        <end position="1770"/>
    </location>
</feature>
<dbReference type="InterPro" id="IPR009030">
    <property type="entry name" value="Growth_fac_rcpt_cys_sf"/>
</dbReference>
<evidence type="ECO:0000256" key="8">
    <source>
        <dbReference type="PROSITE-ProRule" id="PRU00076"/>
    </source>
</evidence>
<feature type="region of interest" description="Disordered" evidence="10">
    <location>
        <begin position="944"/>
        <end position="988"/>
    </location>
</feature>
<dbReference type="PANTHER" id="PTHR24050:SF27">
    <property type="entry name" value="FIBRILLIN-1"/>
    <property type="match status" value="1"/>
</dbReference>
<feature type="domain" description="EGF-like" evidence="11">
    <location>
        <begin position="134"/>
        <end position="177"/>
    </location>
</feature>
<evidence type="ECO:0000259" key="12">
    <source>
        <dbReference type="PROSITE" id="PS51034"/>
    </source>
</evidence>
<dbReference type="Pfam" id="PF07645">
    <property type="entry name" value="EGF_CA"/>
    <property type="match status" value="10"/>
</dbReference>
<feature type="domain" description="EGF-like" evidence="11">
    <location>
        <begin position="2183"/>
        <end position="2222"/>
    </location>
</feature>
<dbReference type="PROSITE" id="PS01186">
    <property type="entry name" value="EGF_2"/>
    <property type="match status" value="16"/>
</dbReference>
<dbReference type="Gene3D" id="2.10.25.10">
    <property type="entry name" value="Laminin"/>
    <property type="match status" value="13"/>
</dbReference>
<dbReference type="InterPro" id="IPR024731">
    <property type="entry name" value="NELL2-like_EGF"/>
</dbReference>
<dbReference type="SMART" id="SM00241">
    <property type="entry name" value="ZP"/>
    <property type="match status" value="1"/>
</dbReference>
<dbReference type="SUPFAM" id="SSF57184">
    <property type="entry name" value="Growth factor receptor domain"/>
    <property type="match status" value="4"/>
</dbReference>
<feature type="domain" description="EGF-like" evidence="11">
    <location>
        <begin position="1283"/>
        <end position="1324"/>
    </location>
</feature>
<feature type="domain" description="EGF-like" evidence="11">
    <location>
        <begin position="58"/>
        <end position="92"/>
    </location>
</feature>
<feature type="region of interest" description="Disordered" evidence="10">
    <location>
        <begin position="1025"/>
        <end position="1052"/>
    </location>
</feature>
<keyword evidence="9" id="KW-0175">Coiled coil</keyword>
<evidence type="ECO:0000313" key="13">
    <source>
        <dbReference type="EMBL" id="CAJ0578467.1"/>
    </source>
</evidence>
<feature type="region of interest" description="Disordered" evidence="10">
    <location>
        <begin position="2618"/>
        <end position="2646"/>
    </location>
</feature>
<evidence type="ECO:0000256" key="9">
    <source>
        <dbReference type="SAM" id="Coils"/>
    </source>
</evidence>
<evidence type="ECO:0000256" key="5">
    <source>
        <dbReference type="ARBA" id="ARBA00022737"/>
    </source>
</evidence>
<feature type="compositionally biased region" description="Polar residues" evidence="10">
    <location>
        <begin position="976"/>
        <end position="988"/>
    </location>
</feature>
<feature type="domain" description="ZP" evidence="12">
    <location>
        <begin position="2233"/>
        <end position="2472"/>
    </location>
</feature>
<dbReference type="PROSITE" id="PS01187">
    <property type="entry name" value="EGF_CA"/>
    <property type="match status" value="6"/>
</dbReference>
<feature type="domain" description="EGF-like" evidence="11">
    <location>
        <begin position="1415"/>
        <end position="1456"/>
    </location>
</feature>
<organism evidence="13 14">
    <name type="scientific">Mesorhabditis spiculigera</name>
    <dbReference type="NCBI Taxonomy" id="96644"/>
    <lineage>
        <taxon>Eukaryota</taxon>
        <taxon>Metazoa</taxon>
        <taxon>Ecdysozoa</taxon>
        <taxon>Nematoda</taxon>
        <taxon>Chromadorea</taxon>
        <taxon>Rhabditida</taxon>
        <taxon>Rhabditina</taxon>
        <taxon>Rhabditomorpha</taxon>
        <taxon>Rhabditoidea</taxon>
        <taxon>Rhabditidae</taxon>
        <taxon>Mesorhabditinae</taxon>
        <taxon>Mesorhabditis</taxon>
    </lineage>
</organism>
<accession>A0AA36CZW1</accession>
<reference evidence="13" key="1">
    <citation type="submission" date="2023-06" db="EMBL/GenBank/DDBJ databases">
        <authorList>
            <person name="Delattre M."/>
        </authorList>
    </citation>
    <scope>NUCLEOTIDE SEQUENCE</scope>
    <source>
        <strain evidence="13">AF72</strain>
    </source>
</reference>
<feature type="compositionally biased region" description="Polar residues" evidence="10">
    <location>
        <begin position="1824"/>
        <end position="1844"/>
    </location>
</feature>
<evidence type="ECO:0000313" key="14">
    <source>
        <dbReference type="Proteomes" id="UP001177023"/>
    </source>
</evidence>
<dbReference type="SMART" id="SM00179">
    <property type="entry name" value="EGF_CA"/>
    <property type="match status" value="15"/>
</dbReference>
<dbReference type="GO" id="GO:0005576">
    <property type="term" value="C:extracellular region"/>
    <property type="evidence" value="ECO:0007669"/>
    <property type="project" value="UniProtKB-SubCell"/>
</dbReference>
<dbReference type="InterPro" id="IPR056953">
    <property type="entry name" value="CUT_N"/>
</dbReference>
<proteinExistence type="predicted"/>
<keyword evidence="2" id="KW-0964">Secreted</keyword>
<dbReference type="InterPro" id="IPR052235">
    <property type="entry name" value="Nephronectin_domain"/>
</dbReference>
<dbReference type="FunFam" id="2.10.25.10:FF:000038">
    <property type="entry name" value="Fibrillin 2"/>
    <property type="match status" value="9"/>
</dbReference>
<name>A0AA36CZW1_9BILA</name>
<dbReference type="GO" id="GO:0005509">
    <property type="term" value="F:calcium ion binding"/>
    <property type="evidence" value="ECO:0007669"/>
    <property type="project" value="InterPro"/>
</dbReference>
<dbReference type="InterPro" id="IPR001507">
    <property type="entry name" value="ZP_dom"/>
</dbReference>
<sequence>MPELRPTFVVNFDMSTVICQHSQDPHDLHLHEISVLCDGRTDCYQNPAMHDESFPYCERKCDSTCNGRGACLFDGTHAQCFCNQGYSGPACEIIDTNECAANPCHWLAHCQNTVGSFECRCFPGFQGDGFECTDIDECQLHGADCPSNSNCVNLPGTHFCNCTEGYVPVGNPLEICQDVDECARGSYTCDEKNLCQNTAGSYVCVNQCHDGFIGNGSICIDRDECSEGYICGPRATCMNTYGSHKCICDPGFSLQDNLCQPINRDCSVDDSICDRHAFCVKSLKMCVCQAGYQGDGIFCEDVDDCETGAAKCLADDGQRCLNVIGGYLCCNKNTDDDRCIKEQGAFCAGGCGHNAVCRNETCECVPGFHGEPVHHCYDINECELPNQCKGVGESCVNLEGGHVCCKPDEQSPLCQPALRLSESNDGTHEETFMRNQAASSGGFRQSSSGGESNFESGGFIFQNKFGLDFPTVTLSPENELSCVSYCPANSECLSGVCKCSAGYEGNPILGCADINECDNGSDPCGTAQNSSIWCTNTEGSYYCCDNSKPVSECRGLELTAAGFTEPGGNPDRSDVKRTLIKAAGGTSGRLTNLTGSGNLSHLERGATESIAQRGEVASQGQKFTDVDVHDGDLLVPADGEFGLVITADGFHTKEPNEASLSSPTATTHATTKILRPVSETFSTTGRVFHFPATIASAQHGSEKVADAGISRNLEHITGEKGEFTETGGTIKTLAGGTIIGTPIHVGRNETAKEKSIEELDLLPQPGELGLEISVTKRPNASESTTGGSKTPHIQSLSTTVGHAATNAMSTVSPNVIIDSGEIGEEAGTDNKLPNRLTAGSTTSKITTTRAASTLGPEETTRSPLGTAAPTSSAITPQATVAAHGLTTSPKNADTTPIPKPEITAEKPTATTIESPLATDSWKEPITKMKSTTKLVDHSVETSITNTAAPSASSIQTTTEAGLEISRNETDPRKNTKPATTGANRTDPTVTSTTVSIIAFSPGLTAKEIATTSFGLEIINETKQPIPSDASTRRPETASRRITVKPDGTGTPKQATTFATMENSPRILTKPTVVPNNTPVFLRTSSILNRSSTSTHTASVPITSTFSTIMTTPTFTKAPAVPQSQTTKEMGKVTTTNIASANFETSGSPPIAPVTHASFEPATPASAVQASTGAMGHKTNSTDVKNSTPTSTTIHTGNTTYPDAVTTKSQTVLPAKEQLTSTTSTPAMSPSTRVTAKATIIPPSGNKCTSSDNCGIDAYCERSSGACRCHPGYQESPIYRKCVDIDECSDGTHDCDPSAKCHNFIGGFKCFCGVGFRQKPNGSCEDIDECSGSAGGCCSGNATCINLPGSYDCKCNSGFTGDGYKCMEVEKRLCNDEEFRLSNCGKNHICTKDSKGVHDCRECSVGFEMHGSECVDVNECEDKNLNLCDPEAQCENRAGSYNCQCKGGYMGDGFKCEDIDECRLNPCHQNAQCQNTMGSFECICPAGWLGDGKKSCVDPTKNECEDLAATCGTTEHISCVRARLHNGSVENICECEPNFRWNTVTKKCEDIDECAENRHDCDPSNSHCINYEGGFECRCMEGYAGHGGICVDVDECKLGTAGCHRMAMCINRVGSCGCKCMTGMTGDGTHCEDNITSTVMATIASVTSKTTVTESVGPTTDANHIEPRTNLKDTTTTVPGNNAETLECSENWVRNCRLENKKCHVDDEEMPQCGSCINGYQPINGLCKPIYSEGGCQPNSCDPHADCTEVSPGHHWCQCQIGYIGDGRKCDDVDECSVPNVCSPLAHCLNKKGSFDCICPVGFTGNGFVCTPIVSTEDKVILPQVTVTRPESGSTRQGSATSARPSNEHLPPQQVTPATPIRSPTTTTAPGNYEYGCVTPTLRQGNNGHNERPTALGVISGAKRCTADDRSACHSLALCETEGICRCKDGYEGDGYNSCTKIPTNDCVDDPTICDFRGECNPTKRRCECQLGYIGDGLICAPDPLDCHVRHELCSLEAECRGRRCQCLHGYTGDGITCVSLSNRVSNASECAENAHFNGAYCQCNVGYLGNGECCVADPRDCQHFPGTCHADAFCNKDERTCKCNHGFLGNGLSCYPMRSCRSNRNICHREAICLPDGRCMCKDGYDGDGHECVRRGFTGLRDNTLPDVPTACGNKCNAHSELCINAKCECKHGFEMIGSTCQDMDECVLDRPCHQLATCKNVEGSYECMCPDGYHGDGKHCVENVKLGQLQVLCERGQMTLLLENRTELNDGRIFVRGQAENPHCTKQFTAFKSESKPYRFSIPFEHCNVRLEQQNTVAATVVVQKHPMFITAASDAYDLRCTYPLEAKEVESHVNISDLAPTLTLSDQASGPICSLIVTNEQQEAVNSAMVGQSLKLTLKVEPSENYAILPKNCFAINIETGDRYSLTDSMGCAIDEELFPEWSHISSAQTYAFFRTFKWPDSSMIRFQCDCSACVGKCPSINCARRRTLAQKLFRFRRAPSHDQQDVIEENALLVQTALENSEERDLSQKLIISPMVAFSKLVAVHEDVAPLPTSQNGSQPQGPPDVLTEQMWSICFDDRDGTSNASGFDRNMAIWTQRAEEAKTRNLEKMKRQRDKEKEEIKALHKRYVEERLRKEAEKPAPVAVGQKSVQPSTKNSRVDDLSSTDWRQPMTRMGALVSNAPTNNGPYLNQPSPYPPFIQAYPPTYQQNVCFNDAYPQHGFASMPGAQNSNWTMSCIEPKKGFSQVSEMEMPTTSSRQQPTVNQGINKMNDSARPMNNHFGSSVNFINEDLNQGRLLDMGAADPEGAHVARFPCPLQPTQTIPYAQRHDNATMTDYENVGANALPAHPNCINPVPVHPFYPAPRAFVPPGYPQMGEATMVRSAYPCGIYQMP</sequence>
<evidence type="ECO:0000256" key="2">
    <source>
        <dbReference type="ARBA" id="ARBA00022525"/>
    </source>
</evidence>